<name>A0A426U070_9CHLR</name>
<evidence type="ECO:0000313" key="2">
    <source>
        <dbReference type="EMBL" id="RRR72239.1"/>
    </source>
</evidence>
<proteinExistence type="predicted"/>
<organism evidence="2 3">
    <name type="scientific">Candidatus Viridilinea halotolerans</name>
    <dbReference type="NCBI Taxonomy" id="2491704"/>
    <lineage>
        <taxon>Bacteria</taxon>
        <taxon>Bacillati</taxon>
        <taxon>Chloroflexota</taxon>
        <taxon>Chloroflexia</taxon>
        <taxon>Chloroflexales</taxon>
        <taxon>Chloroflexineae</taxon>
        <taxon>Oscillochloridaceae</taxon>
        <taxon>Candidatus Viridilinea</taxon>
    </lineage>
</organism>
<dbReference type="NCBIfam" id="NF005316">
    <property type="entry name" value="PRK06850.1"/>
    <property type="match status" value="1"/>
</dbReference>
<dbReference type="AlphaFoldDB" id="A0A426U070"/>
<dbReference type="PANTHER" id="PTHR43196:SF2">
    <property type="entry name" value="PHOSPHOADENOSINE PHOSPHOSULFATE REDUCTASE"/>
    <property type="match status" value="1"/>
</dbReference>
<dbReference type="InterPro" id="IPR017598">
    <property type="entry name" value="SulphurTrfase_DndC"/>
</dbReference>
<dbReference type="PANTHER" id="PTHR43196">
    <property type="entry name" value="SULFATE ADENYLYLTRANSFERASE SUBUNIT 2"/>
    <property type="match status" value="1"/>
</dbReference>
<dbReference type="Gene3D" id="3.40.50.620">
    <property type="entry name" value="HUPs"/>
    <property type="match status" value="1"/>
</dbReference>
<dbReference type="GO" id="GO:0016740">
    <property type="term" value="F:transferase activity"/>
    <property type="evidence" value="ECO:0007669"/>
    <property type="project" value="UniProtKB-KW"/>
</dbReference>
<keyword evidence="2" id="KW-0808">Transferase</keyword>
<sequence length="487" mass="56025">MKARHGLPSEKHSFFEQRTLDDLYQEIREVYSSTQLPWVIGYSGGKDSTATLQLVWQALVGLPREELRWPIYVIASDTLVETPVIVDYLDGTLGRINEAAQAQALPFEAQKVMPQINDTFWVNLIGRGYPAPNQRFRWCTERMKIQPANRFILDRAAEFGEVVMVLGGRKSESASRAQVITSKHGRITGSRLSRHHILARAYVYTPIEDFTTDDVWTYLLQVASPWGSNNRDLAALYRTAHAGECPLVVDDTTPSCGNSRFGCWTCTVVTRDRSMEAMIDNGEDWMQPMLDFRDWLAETQDPAKKHLYRDFKRRSGQVTVKEGKLIRGPYTLEFCKEILRELLHTQKAVQEDGPDPTIALINAAELHEIRRIWRTERQDWEDTVPRIYAEVTKQNLAWLQDDIGAFSSQEYNLLGEVCTKHDLPTDLVARLLEHERQMQGMHRRSGIFQRIDDVLREEWRDEETVRREHNLPLPGLGDTEVEEEAAA</sequence>
<protein>
    <submittedName>
        <fullName evidence="2">DNA phosphorothioation system sulfurtransferase DndC</fullName>
    </submittedName>
</protein>
<dbReference type="InterPro" id="IPR046882">
    <property type="entry name" value="Sp-DndD"/>
</dbReference>
<reference evidence="2 3" key="1">
    <citation type="submission" date="2018-12" db="EMBL/GenBank/DDBJ databases">
        <title>Genome Sequence of Candidatus Viridilinea halotolerans isolated from saline sulfide-rich spring.</title>
        <authorList>
            <person name="Grouzdev D.S."/>
            <person name="Burganskaya E.I."/>
            <person name="Krutkina M.S."/>
            <person name="Sukhacheva M.V."/>
            <person name="Gorlenko V.M."/>
        </authorList>
    </citation>
    <scope>NUCLEOTIDE SEQUENCE [LARGE SCALE GENOMIC DNA]</scope>
    <source>
        <strain evidence="2">Chok-6</strain>
    </source>
</reference>
<dbReference type="Proteomes" id="UP000280307">
    <property type="component" value="Unassembled WGS sequence"/>
</dbReference>
<dbReference type="Pfam" id="PF20306">
    <property type="entry name" value="Sp-DndD"/>
    <property type="match status" value="1"/>
</dbReference>
<dbReference type="InterPro" id="IPR050128">
    <property type="entry name" value="Sulfate_adenylyltrnsfr_sub2"/>
</dbReference>
<feature type="domain" description="Phosphoadenosine phosphosulphate reductase" evidence="1">
    <location>
        <begin position="39"/>
        <end position="267"/>
    </location>
</feature>
<dbReference type="EMBL" id="RSAS01000404">
    <property type="protein sequence ID" value="RRR72239.1"/>
    <property type="molecule type" value="Genomic_DNA"/>
</dbReference>
<dbReference type="InterPro" id="IPR014729">
    <property type="entry name" value="Rossmann-like_a/b/a_fold"/>
</dbReference>
<dbReference type="SUPFAM" id="SSF52402">
    <property type="entry name" value="Adenine nucleotide alpha hydrolases-like"/>
    <property type="match status" value="1"/>
</dbReference>
<dbReference type="InterPro" id="IPR002500">
    <property type="entry name" value="PAPS_reduct_dom"/>
</dbReference>
<evidence type="ECO:0000313" key="3">
    <source>
        <dbReference type="Proteomes" id="UP000280307"/>
    </source>
</evidence>
<dbReference type="NCBIfam" id="TIGR03183">
    <property type="entry name" value="DNA_S_dndC"/>
    <property type="match status" value="1"/>
</dbReference>
<dbReference type="Pfam" id="PF01507">
    <property type="entry name" value="PAPS_reduct"/>
    <property type="match status" value="1"/>
</dbReference>
<gene>
    <name evidence="2" type="primary">dndC</name>
    <name evidence="2" type="ORF">EI684_10360</name>
</gene>
<evidence type="ECO:0000259" key="1">
    <source>
        <dbReference type="Pfam" id="PF01507"/>
    </source>
</evidence>
<comment type="caution">
    <text evidence="2">The sequence shown here is derived from an EMBL/GenBank/DDBJ whole genome shotgun (WGS) entry which is preliminary data.</text>
</comment>
<accession>A0A426U070</accession>